<name>A0A2H4UVZ9_9VIRU</name>
<dbReference type="SMART" id="SM00175">
    <property type="entry name" value="RAB"/>
    <property type="match status" value="1"/>
</dbReference>
<reference evidence="6" key="1">
    <citation type="journal article" date="2017" name="Elife">
        <title>The kinetoplastid-infecting Bodo saltans virus (BsV), a window into the most abundant giant viruses in the sea.</title>
        <authorList>
            <person name="Deeg C.M."/>
            <person name="Chow C.-E.T."/>
            <person name="Suttle C.A."/>
        </authorList>
    </citation>
    <scope>NUCLEOTIDE SEQUENCE</scope>
    <source>
        <strain evidence="6">NG1</strain>
    </source>
</reference>
<dbReference type="PROSITE" id="PS51419">
    <property type="entry name" value="RAB"/>
    <property type="match status" value="1"/>
</dbReference>
<dbReference type="SMART" id="SM00176">
    <property type="entry name" value="RAN"/>
    <property type="match status" value="1"/>
</dbReference>
<accession>A0A2H4UVZ9</accession>
<evidence type="ECO:0000256" key="4">
    <source>
        <dbReference type="ARBA" id="ARBA00022741"/>
    </source>
</evidence>
<evidence type="ECO:0000256" key="2">
    <source>
        <dbReference type="ARBA" id="ARBA00004308"/>
    </source>
</evidence>
<comment type="similarity">
    <text evidence="3">Belongs to the small GTPase superfamily. Rab family.</text>
</comment>
<evidence type="ECO:0000313" key="7">
    <source>
        <dbReference type="Proteomes" id="UP000240325"/>
    </source>
</evidence>
<evidence type="ECO:0000256" key="3">
    <source>
        <dbReference type="ARBA" id="ARBA00006270"/>
    </source>
</evidence>
<dbReference type="PRINTS" id="PR00449">
    <property type="entry name" value="RASTRNSFRMNG"/>
</dbReference>
<gene>
    <name evidence="6" type="ORF">BMW23_1001</name>
</gene>
<dbReference type="GO" id="GO:0020002">
    <property type="term" value="C:host cell plasma membrane"/>
    <property type="evidence" value="ECO:0007669"/>
    <property type="project" value="UniProtKB-SubCell"/>
</dbReference>
<dbReference type="SMART" id="SM00174">
    <property type="entry name" value="RHO"/>
    <property type="match status" value="1"/>
</dbReference>
<dbReference type="InterPro" id="IPR001806">
    <property type="entry name" value="Small_GTPase"/>
</dbReference>
<dbReference type="CDD" id="cd00154">
    <property type="entry name" value="Rab"/>
    <property type="match status" value="1"/>
</dbReference>
<evidence type="ECO:0000256" key="5">
    <source>
        <dbReference type="ARBA" id="ARBA00023136"/>
    </source>
</evidence>
<evidence type="ECO:0000313" key="6">
    <source>
        <dbReference type="EMBL" id="ATZ81046.1"/>
    </source>
</evidence>
<dbReference type="Proteomes" id="UP000240325">
    <property type="component" value="Segment"/>
</dbReference>
<dbReference type="PROSITE" id="PS51421">
    <property type="entry name" value="RAS"/>
    <property type="match status" value="1"/>
</dbReference>
<dbReference type="PROSITE" id="PS51420">
    <property type="entry name" value="RHO"/>
    <property type="match status" value="1"/>
</dbReference>
<evidence type="ECO:0000256" key="1">
    <source>
        <dbReference type="ARBA" id="ARBA00004112"/>
    </source>
</evidence>
<dbReference type="NCBIfam" id="TIGR00231">
    <property type="entry name" value="small_GTP"/>
    <property type="match status" value="1"/>
</dbReference>
<dbReference type="InterPro" id="IPR005225">
    <property type="entry name" value="Small_GTP-bd"/>
</dbReference>
<dbReference type="GO" id="GO:0005525">
    <property type="term" value="F:GTP binding"/>
    <property type="evidence" value="ECO:0007669"/>
    <property type="project" value="InterPro"/>
</dbReference>
<dbReference type="GO" id="GO:0003924">
    <property type="term" value="F:GTPase activity"/>
    <property type="evidence" value="ECO:0007669"/>
    <property type="project" value="InterPro"/>
</dbReference>
<dbReference type="Pfam" id="PF00071">
    <property type="entry name" value="Ras"/>
    <property type="match status" value="1"/>
</dbReference>
<dbReference type="PANTHER" id="PTHR47979">
    <property type="entry name" value="DRAB11-RELATED"/>
    <property type="match status" value="1"/>
</dbReference>
<comment type="subcellular location">
    <subcellularLocation>
        <location evidence="2">Endomembrane system</location>
    </subcellularLocation>
    <subcellularLocation>
        <location evidence="1">Host cell membrane</location>
        <topology evidence="1">Lipid-anchor</topology>
        <orientation evidence="1">Cytoplasmic side</orientation>
    </subcellularLocation>
</comment>
<proteinExistence type="inferred from homology"/>
<organism evidence="6">
    <name type="scientific">Bodo saltans virus</name>
    <dbReference type="NCBI Taxonomy" id="2024608"/>
    <lineage>
        <taxon>Viruses</taxon>
        <taxon>Varidnaviria</taxon>
        <taxon>Bamfordvirae</taxon>
        <taxon>Nucleocytoviricota</taxon>
        <taxon>Megaviricetes</taxon>
        <taxon>Imitervirales</taxon>
        <taxon>Mimiviridae</taxon>
        <taxon>Klosneuvirinae</taxon>
        <taxon>Theiavirus</taxon>
        <taxon>Theiavirus salishense</taxon>
    </lineage>
</organism>
<dbReference type="Gene3D" id="3.40.50.300">
    <property type="entry name" value="P-loop containing nucleotide triphosphate hydrolases"/>
    <property type="match status" value="1"/>
</dbReference>
<keyword evidence="4" id="KW-0547">Nucleotide-binding</keyword>
<dbReference type="InterPro" id="IPR050209">
    <property type="entry name" value="Rab_GTPases_membrane_traffic"/>
</dbReference>
<dbReference type="SMART" id="SM00173">
    <property type="entry name" value="RAS"/>
    <property type="match status" value="1"/>
</dbReference>
<keyword evidence="5" id="KW-0472">Membrane</keyword>
<dbReference type="InterPro" id="IPR027417">
    <property type="entry name" value="P-loop_NTPase"/>
</dbReference>
<protein>
    <submittedName>
        <fullName evidence="6">Rab domain-containing protein</fullName>
    </submittedName>
</protein>
<dbReference type="SUPFAM" id="SSF52540">
    <property type="entry name" value="P-loop containing nucleoside triphosphate hydrolases"/>
    <property type="match status" value="1"/>
</dbReference>
<keyword evidence="7" id="KW-1185">Reference proteome</keyword>
<sequence>MKILKYILIGDSCVGKSSLMIQLIDKKFFNLHDTTIGVEFGKYTYKIKNDEVRINIWDTAGQETFRSITRSYFRGSHCAILIFDLTSRSSFDNASKWYNDIKENTKDTTKIILVGNKNDLPHRKVTQLEALNFAAEHNMRYIETSAKDGTNVQKLFIDSVNDIYDDIESGIIVLEPSRIFKKNNENNEKNNYKNGFYNLYGYCSII</sequence>
<dbReference type="EMBL" id="MF782455">
    <property type="protein sequence ID" value="ATZ81046.1"/>
    <property type="molecule type" value="Genomic_DNA"/>
</dbReference>
<dbReference type="FunFam" id="3.40.50.300:FF:000586">
    <property type="entry name" value="Rab family GTPase"/>
    <property type="match status" value="1"/>
</dbReference>